<proteinExistence type="inferred from homology"/>
<organism evidence="7 8">
    <name type="scientific">Atopomonas hussainii</name>
    <dbReference type="NCBI Taxonomy" id="1429083"/>
    <lineage>
        <taxon>Bacteria</taxon>
        <taxon>Pseudomonadati</taxon>
        <taxon>Pseudomonadota</taxon>
        <taxon>Gammaproteobacteria</taxon>
        <taxon>Pseudomonadales</taxon>
        <taxon>Pseudomonadaceae</taxon>
        <taxon>Atopomonas</taxon>
    </lineage>
</organism>
<evidence type="ECO:0000313" key="8">
    <source>
        <dbReference type="Proteomes" id="UP000185766"/>
    </source>
</evidence>
<dbReference type="GO" id="GO:0006865">
    <property type="term" value="P:amino acid transport"/>
    <property type="evidence" value="ECO:0007669"/>
    <property type="project" value="UniProtKB-UniRule"/>
</dbReference>
<dbReference type="GO" id="GO:0015418">
    <property type="term" value="F:ABC-type quaternary ammonium compound transporting activity"/>
    <property type="evidence" value="ECO:0007669"/>
    <property type="project" value="UniProtKB-EC"/>
</dbReference>
<keyword evidence="5" id="KW-0472">Membrane</keyword>
<comment type="subunit">
    <text evidence="5">The complex is probably composed of two ATP-binding proteins, two transmembrane proteins and a solute-binding protein.</text>
</comment>
<dbReference type="EC" id="7.6.2.9" evidence="5"/>
<evidence type="ECO:0000256" key="1">
    <source>
        <dbReference type="ARBA" id="ARBA00005417"/>
    </source>
</evidence>
<dbReference type="PROSITE" id="PS50893">
    <property type="entry name" value="ABC_TRANSPORTER_2"/>
    <property type="match status" value="1"/>
</dbReference>
<dbReference type="AlphaFoldDB" id="A0A1H7I7K5"/>
<dbReference type="InterPro" id="IPR027417">
    <property type="entry name" value="P-loop_NTPase"/>
</dbReference>
<dbReference type="InterPro" id="IPR017871">
    <property type="entry name" value="ABC_transporter-like_CS"/>
</dbReference>
<dbReference type="SUPFAM" id="SSF54631">
    <property type="entry name" value="CBS-domain pair"/>
    <property type="match status" value="1"/>
</dbReference>
<comment type="similarity">
    <text evidence="1 5">Belongs to the ABC transporter superfamily.</text>
</comment>
<keyword evidence="8" id="KW-1185">Reference proteome</keyword>
<keyword evidence="4 5" id="KW-0067">ATP-binding</keyword>
<dbReference type="STRING" id="1429083.GCA_001885685_03362"/>
<evidence type="ECO:0000313" key="7">
    <source>
        <dbReference type="EMBL" id="SEK56545.1"/>
    </source>
</evidence>
<evidence type="ECO:0000256" key="2">
    <source>
        <dbReference type="ARBA" id="ARBA00022448"/>
    </source>
</evidence>
<dbReference type="GO" id="GO:0005524">
    <property type="term" value="F:ATP binding"/>
    <property type="evidence" value="ECO:0007669"/>
    <property type="project" value="UniProtKB-UniRule"/>
</dbReference>
<comment type="catalytic activity">
    <reaction evidence="5">
        <text>a quaternary ammonium(out) + ATP + H2O = a quaternary ammonium(in) + ADP + phosphate + H(+)</text>
        <dbReference type="Rhea" id="RHEA:11036"/>
        <dbReference type="ChEBI" id="CHEBI:15377"/>
        <dbReference type="ChEBI" id="CHEBI:15378"/>
        <dbReference type="ChEBI" id="CHEBI:30616"/>
        <dbReference type="ChEBI" id="CHEBI:35267"/>
        <dbReference type="ChEBI" id="CHEBI:43474"/>
        <dbReference type="ChEBI" id="CHEBI:456216"/>
    </reaction>
</comment>
<evidence type="ECO:0000256" key="5">
    <source>
        <dbReference type="RuleBase" id="RU369116"/>
    </source>
</evidence>
<dbReference type="GO" id="GO:0031460">
    <property type="term" value="P:glycine betaine transport"/>
    <property type="evidence" value="ECO:0007669"/>
    <property type="project" value="InterPro"/>
</dbReference>
<dbReference type="InterPro" id="IPR046342">
    <property type="entry name" value="CBS_dom_sf"/>
</dbReference>
<comment type="subcellular location">
    <subcellularLocation>
        <location evidence="5">Cell inner membrane</location>
        <topology evidence="5">Peripheral membrane protein</topology>
    </subcellularLocation>
</comment>
<dbReference type="GO" id="GO:0005886">
    <property type="term" value="C:plasma membrane"/>
    <property type="evidence" value="ECO:0007669"/>
    <property type="project" value="UniProtKB-SubCell"/>
</dbReference>
<dbReference type="Pfam" id="PF00005">
    <property type="entry name" value="ABC_tran"/>
    <property type="match status" value="1"/>
</dbReference>
<name>A0A1H7I7K5_9GAMM</name>
<dbReference type="EMBL" id="FOAS01000003">
    <property type="protein sequence ID" value="SEK56545.1"/>
    <property type="molecule type" value="Genomic_DNA"/>
</dbReference>
<dbReference type="Gene3D" id="3.40.50.300">
    <property type="entry name" value="P-loop containing nucleotide triphosphate hydrolases"/>
    <property type="match status" value="1"/>
</dbReference>
<dbReference type="FunFam" id="3.40.50.300:FF:000201">
    <property type="entry name" value="Glycine betaine/L-proline ABC transporter ATP-binding protein"/>
    <property type="match status" value="1"/>
</dbReference>
<dbReference type="CDD" id="cd03294">
    <property type="entry name" value="ABC_Pro_Gly_Betaine"/>
    <property type="match status" value="1"/>
</dbReference>
<dbReference type="SMART" id="SM00382">
    <property type="entry name" value="AAA"/>
    <property type="match status" value="1"/>
</dbReference>
<reference evidence="7 8" key="1">
    <citation type="submission" date="2016-10" db="EMBL/GenBank/DDBJ databases">
        <authorList>
            <person name="de Groot N.N."/>
        </authorList>
    </citation>
    <scope>NUCLEOTIDE SEQUENCE [LARGE SCALE GENOMIC DNA]</scope>
    <source>
        <strain evidence="7 8">JCM 19513</strain>
    </source>
</reference>
<feature type="domain" description="ABC transporter" evidence="6">
    <location>
        <begin position="28"/>
        <end position="264"/>
    </location>
</feature>
<dbReference type="InterPro" id="IPR051921">
    <property type="entry name" value="ABC_osmolyte_uptake_ATP-bind"/>
</dbReference>
<dbReference type="GO" id="GO:0006970">
    <property type="term" value="P:response to osmotic stress"/>
    <property type="evidence" value="ECO:0007669"/>
    <property type="project" value="UniProtKB-ARBA"/>
</dbReference>
<dbReference type="PROSITE" id="PS00211">
    <property type="entry name" value="ABC_TRANSPORTER_1"/>
    <property type="match status" value="1"/>
</dbReference>
<evidence type="ECO:0000256" key="3">
    <source>
        <dbReference type="ARBA" id="ARBA00022741"/>
    </source>
</evidence>
<keyword evidence="2 5" id="KW-0813">Transport</keyword>
<dbReference type="PANTHER" id="PTHR43869:SF1">
    <property type="entry name" value="GLYCINE BETAINE_PROLINE BETAINE TRANSPORT SYSTEM ATP-BINDING PROTEIN PROV"/>
    <property type="match status" value="1"/>
</dbReference>
<dbReference type="InterPro" id="IPR003439">
    <property type="entry name" value="ABC_transporter-like_ATP-bd"/>
</dbReference>
<dbReference type="GO" id="GO:0016887">
    <property type="term" value="F:ATP hydrolysis activity"/>
    <property type="evidence" value="ECO:0007669"/>
    <property type="project" value="UniProtKB-UniRule"/>
</dbReference>
<dbReference type="InterPro" id="IPR005892">
    <property type="entry name" value="Gly-betaine_transp_ATP-bd"/>
</dbReference>
<dbReference type="PANTHER" id="PTHR43869">
    <property type="entry name" value="GLYCINE BETAINE/PROLINE BETAINE TRANSPORT SYSTEM ATP-BINDING PROTEIN PROV"/>
    <property type="match status" value="1"/>
</dbReference>
<evidence type="ECO:0000259" key="6">
    <source>
        <dbReference type="PROSITE" id="PS50893"/>
    </source>
</evidence>
<gene>
    <name evidence="7" type="ORF">SAMN05216214_103169</name>
</gene>
<protein>
    <recommendedName>
        <fullName evidence="5">Quaternary amine transport ATP-binding protein</fullName>
        <ecNumber evidence="5">7.6.2.9</ecNumber>
    </recommendedName>
</protein>
<dbReference type="Proteomes" id="UP000185766">
    <property type="component" value="Unassembled WGS sequence"/>
</dbReference>
<keyword evidence="5" id="KW-0997">Cell inner membrane</keyword>
<dbReference type="NCBIfam" id="TIGR01186">
    <property type="entry name" value="proV"/>
    <property type="match status" value="1"/>
</dbReference>
<dbReference type="RefSeq" id="WP_074865345.1">
    <property type="nucleotide sequence ID" value="NZ_FOAS01000003.1"/>
</dbReference>
<evidence type="ECO:0000256" key="4">
    <source>
        <dbReference type="ARBA" id="ARBA00022840"/>
    </source>
</evidence>
<dbReference type="InterPro" id="IPR003593">
    <property type="entry name" value="AAA+_ATPase"/>
</dbReference>
<keyword evidence="5" id="KW-1003">Cell membrane</keyword>
<sequence>MSKIEVKGIYKLFGKQPQKWLAAAQGGMSKEELLAKSGHTLGLRDISLNIEAGSIHVIMGLSGSGKSTLIRHFNRLIEPTAGQILVDGQDVTALPPRELEKFRQQKMSMVFQRFGLFPHRSVLDNAVYGLKVQGVKRAEREEKALYWLEQVGLKGFEKQFPHQLSGGMQQRVGLARALATDAEILLMDEAFSALDPLIRREMQDQLLVLQEKLHKTIVFITHDLDEALRIGNRIAILKDGELVQEGTAEDILLRPATDYVAAFLQDVNRSKVLTAAHAIHGGIPRLTLTSSPAEAVQAMSQAKQDYSAVLDGTQLKGVLTLNAAQQANANGDSITTKLIDVAQIAGHTPLDELLGDLLTERQPAAVVDENGHYRGMLARSKVAQLLGAQVA</sequence>
<keyword evidence="3 5" id="KW-0547">Nucleotide-binding</keyword>
<dbReference type="SUPFAM" id="SSF52540">
    <property type="entry name" value="P-loop containing nucleoside triphosphate hydrolases"/>
    <property type="match status" value="1"/>
</dbReference>
<accession>A0A1H7I7K5</accession>